<proteinExistence type="predicted"/>
<dbReference type="EMBL" id="GBXM01021377">
    <property type="protein sequence ID" value="JAH87200.1"/>
    <property type="molecule type" value="Transcribed_RNA"/>
</dbReference>
<reference evidence="1" key="1">
    <citation type="submission" date="2014-11" db="EMBL/GenBank/DDBJ databases">
        <authorList>
            <person name="Amaro Gonzalez C."/>
        </authorList>
    </citation>
    <scope>NUCLEOTIDE SEQUENCE</scope>
</reference>
<sequence>MAITDFLSAEIQILTDSISQYNYVLSTSSQCENNEEYAHPTLSICTHPSMLPCPV</sequence>
<protein>
    <submittedName>
        <fullName evidence="1">Uncharacterized protein</fullName>
    </submittedName>
</protein>
<accession>A0A0E9WCA1</accession>
<evidence type="ECO:0000313" key="1">
    <source>
        <dbReference type="EMBL" id="JAH87200.1"/>
    </source>
</evidence>
<reference evidence="1" key="2">
    <citation type="journal article" date="2015" name="Fish Shellfish Immunol.">
        <title>Early steps in the European eel (Anguilla anguilla)-Vibrio vulnificus interaction in the gills: Role of the RtxA13 toxin.</title>
        <authorList>
            <person name="Callol A."/>
            <person name="Pajuelo D."/>
            <person name="Ebbesson L."/>
            <person name="Teles M."/>
            <person name="MacKenzie S."/>
            <person name="Amaro C."/>
        </authorList>
    </citation>
    <scope>NUCLEOTIDE SEQUENCE</scope>
</reference>
<organism evidence="1">
    <name type="scientific">Anguilla anguilla</name>
    <name type="common">European freshwater eel</name>
    <name type="synonym">Muraena anguilla</name>
    <dbReference type="NCBI Taxonomy" id="7936"/>
    <lineage>
        <taxon>Eukaryota</taxon>
        <taxon>Metazoa</taxon>
        <taxon>Chordata</taxon>
        <taxon>Craniata</taxon>
        <taxon>Vertebrata</taxon>
        <taxon>Euteleostomi</taxon>
        <taxon>Actinopterygii</taxon>
        <taxon>Neopterygii</taxon>
        <taxon>Teleostei</taxon>
        <taxon>Anguilliformes</taxon>
        <taxon>Anguillidae</taxon>
        <taxon>Anguilla</taxon>
    </lineage>
</organism>
<name>A0A0E9WCA1_ANGAN</name>
<dbReference type="AlphaFoldDB" id="A0A0E9WCA1"/>